<keyword evidence="7" id="KW-0413">Isomerase</keyword>
<keyword evidence="5 8" id="KW-1133">Transmembrane helix</keyword>
<feature type="transmembrane region" description="Helical" evidence="8">
    <location>
        <begin position="32"/>
        <end position="50"/>
    </location>
</feature>
<dbReference type="Proteomes" id="UP000178849">
    <property type="component" value="Unassembled WGS sequence"/>
</dbReference>
<organism evidence="10 11">
    <name type="scientific">Candidatus Komeilibacteria bacterium RIFCSPLOWO2_01_FULL_45_10</name>
    <dbReference type="NCBI Taxonomy" id="1798550"/>
    <lineage>
        <taxon>Bacteria</taxon>
        <taxon>Candidatus Komeiliibacteriota</taxon>
    </lineage>
</organism>
<dbReference type="EMBL" id="MHKL01000027">
    <property type="protein sequence ID" value="OGY89094.1"/>
    <property type="molecule type" value="Genomic_DNA"/>
</dbReference>
<feature type="transmembrane region" description="Helical" evidence="8">
    <location>
        <begin position="159"/>
        <end position="181"/>
    </location>
</feature>
<evidence type="ECO:0000256" key="5">
    <source>
        <dbReference type="ARBA" id="ARBA00022989"/>
    </source>
</evidence>
<keyword evidence="4" id="KW-0125">Carotenoid biosynthesis</keyword>
<evidence type="ECO:0000256" key="3">
    <source>
        <dbReference type="ARBA" id="ARBA00022692"/>
    </source>
</evidence>
<keyword evidence="3 8" id="KW-0812">Transmembrane</keyword>
<gene>
    <name evidence="10" type="ORF">A2927_01760</name>
</gene>
<evidence type="ECO:0000256" key="7">
    <source>
        <dbReference type="ARBA" id="ARBA00023235"/>
    </source>
</evidence>
<feature type="transmembrane region" description="Helical" evidence="8">
    <location>
        <begin position="134"/>
        <end position="152"/>
    </location>
</feature>
<feature type="transmembrane region" description="Helical" evidence="8">
    <location>
        <begin position="193"/>
        <end position="217"/>
    </location>
</feature>
<comment type="caution">
    <text evidence="10">The sequence shown here is derived from an EMBL/GenBank/DDBJ whole genome shotgun (WGS) entry which is preliminary data.</text>
</comment>
<dbReference type="InterPro" id="IPR017825">
    <property type="entry name" value="Lycopene_cyclase_dom"/>
</dbReference>
<dbReference type="STRING" id="1798550.A2927_01760"/>
<keyword evidence="6 8" id="KW-0472">Membrane</keyword>
<evidence type="ECO:0000259" key="9">
    <source>
        <dbReference type="Pfam" id="PF18916"/>
    </source>
</evidence>
<evidence type="ECO:0000313" key="10">
    <source>
        <dbReference type="EMBL" id="OGY89094.1"/>
    </source>
</evidence>
<dbReference type="GO" id="GO:0016020">
    <property type="term" value="C:membrane"/>
    <property type="evidence" value="ECO:0007669"/>
    <property type="project" value="UniProtKB-SubCell"/>
</dbReference>
<name>A0A1G2BIV6_9BACT</name>
<feature type="transmembrane region" description="Helical" evidence="8">
    <location>
        <begin position="70"/>
        <end position="90"/>
    </location>
</feature>
<feature type="transmembrane region" description="Helical" evidence="8">
    <location>
        <begin position="6"/>
        <end position="23"/>
    </location>
</feature>
<proteinExistence type="predicted"/>
<dbReference type="AlphaFoldDB" id="A0A1G2BIV6"/>
<feature type="domain" description="Lycopene cyclase" evidence="9">
    <location>
        <begin position="132"/>
        <end position="224"/>
    </location>
</feature>
<comment type="pathway">
    <text evidence="2">Carotenoid biosynthesis.</text>
</comment>
<dbReference type="Pfam" id="PF18916">
    <property type="entry name" value="Lycopene_cyc"/>
    <property type="match status" value="1"/>
</dbReference>
<accession>A0A1G2BIV6</accession>
<dbReference type="GO" id="GO:0016117">
    <property type="term" value="P:carotenoid biosynthetic process"/>
    <property type="evidence" value="ECO:0007669"/>
    <property type="project" value="UniProtKB-KW"/>
</dbReference>
<reference evidence="10 11" key="1">
    <citation type="journal article" date="2016" name="Nat. Commun.">
        <title>Thousands of microbial genomes shed light on interconnected biogeochemical processes in an aquifer system.</title>
        <authorList>
            <person name="Anantharaman K."/>
            <person name="Brown C.T."/>
            <person name="Hug L.A."/>
            <person name="Sharon I."/>
            <person name="Castelle C.J."/>
            <person name="Probst A.J."/>
            <person name="Thomas B.C."/>
            <person name="Singh A."/>
            <person name="Wilkins M.J."/>
            <person name="Karaoz U."/>
            <person name="Brodie E.L."/>
            <person name="Williams K.H."/>
            <person name="Hubbard S.S."/>
            <person name="Banfield J.F."/>
        </authorList>
    </citation>
    <scope>NUCLEOTIDE SEQUENCE [LARGE SCALE GENOMIC DNA]</scope>
</reference>
<sequence length="232" mass="26917">MQYAWFIWSFIILVIWAVVYLSLRSKESRKEMLVVSLWTSLLGITEPFFVPEYWNPPSLFDLAQKTGFDIESLLFAFGVGGLAVIIYERIFRVKHERVSAEEKHQPRHKFHLLALISAPIIFTLLLIFTDLNPIYSTFIALISGGLFTWYCRPDLKKKMIVSAVIFLGIYFVYFLTLIVIYPGYVEQAWNFSVISGTLVVGVPLEELMFAFGLGFLWSSVYEHIKWYKIKSV</sequence>
<feature type="transmembrane region" description="Helical" evidence="8">
    <location>
        <begin position="110"/>
        <end position="128"/>
    </location>
</feature>
<protein>
    <recommendedName>
        <fullName evidence="9">Lycopene cyclase domain-containing protein</fullName>
    </recommendedName>
</protein>
<evidence type="ECO:0000313" key="11">
    <source>
        <dbReference type="Proteomes" id="UP000178849"/>
    </source>
</evidence>
<evidence type="ECO:0000256" key="4">
    <source>
        <dbReference type="ARBA" id="ARBA00022746"/>
    </source>
</evidence>
<dbReference type="GO" id="GO:0016872">
    <property type="term" value="F:intramolecular lyase activity"/>
    <property type="evidence" value="ECO:0007669"/>
    <property type="project" value="InterPro"/>
</dbReference>
<dbReference type="GO" id="GO:0045436">
    <property type="term" value="F:lycopene beta cyclase activity"/>
    <property type="evidence" value="ECO:0007669"/>
    <property type="project" value="UniProtKB-ARBA"/>
</dbReference>
<evidence type="ECO:0000256" key="2">
    <source>
        <dbReference type="ARBA" id="ARBA00004829"/>
    </source>
</evidence>
<comment type="subcellular location">
    <subcellularLocation>
        <location evidence="1">Membrane</location>
        <topology evidence="1">Multi-pass membrane protein</topology>
    </subcellularLocation>
</comment>
<evidence type="ECO:0000256" key="6">
    <source>
        <dbReference type="ARBA" id="ARBA00023136"/>
    </source>
</evidence>
<evidence type="ECO:0000256" key="1">
    <source>
        <dbReference type="ARBA" id="ARBA00004141"/>
    </source>
</evidence>
<evidence type="ECO:0000256" key="8">
    <source>
        <dbReference type="SAM" id="Phobius"/>
    </source>
</evidence>